<dbReference type="EMBL" id="KL198036">
    <property type="protein sequence ID" value="KDQ14681.1"/>
    <property type="molecule type" value="Genomic_DNA"/>
</dbReference>
<name>A0A067MSW5_BOTB1</name>
<feature type="compositionally biased region" description="Basic and acidic residues" evidence="1">
    <location>
        <begin position="1"/>
        <end position="14"/>
    </location>
</feature>
<sequence length="265" mass="26439">MRDRPQRPRDRRQNLAEPPDIVRGLRQAGPRRVLVGEPVGVGAEVGAGDGDAVEDAGEVVAEDGEGPAVEVAVGPDPDELGFACGGGAGVDQAPGDGAGPVALVALVFHGGLERALLRVFVSDGVVYDPHAGRAVLGLEQDVHDVDFLGDGGYAAEDGVFAEEDVDGGADLCARGIAIDVDDENVEFDGVGARGVGGEAEEEGAALVVGAEEGALDVMCGDRVLVEDVLELEGGDVGGTADLGEQVRVGGLGLGCSGGGGEGVAV</sequence>
<evidence type="ECO:0000256" key="1">
    <source>
        <dbReference type="SAM" id="MobiDB-lite"/>
    </source>
</evidence>
<evidence type="ECO:0000313" key="3">
    <source>
        <dbReference type="Proteomes" id="UP000027195"/>
    </source>
</evidence>
<evidence type="ECO:0000313" key="2">
    <source>
        <dbReference type="EMBL" id="KDQ14681.1"/>
    </source>
</evidence>
<reference evidence="3" key="1">
    <citation type="journal article" date="2014" name="Proc. Natl. Acad. Sci. U.S.A.">
        <title>Extensive sampling of basidiomycete genomes demonstrates inadequacy of the white-rot/brown-rot paradigm for wood decay fungi.</title>
        <authorList>
            <person name="Riley R."/>
            <person name="Salamov A.A."/>
            <person name="Brown D.W."/>
            <person name="Nagy L.G."/>
            <person name="Floudas D."/>
            <person name="Held B.W."/>
            <person name="Levasseur A."/>
            <person name="Lombard V."/>
            <person name="Morin E."/>
            <person name="Otillar R."/>
            <person name="Lindquist E.A."/>
            <person name="Sun H."/>
            <person name="LaButti K.M."/>
            <person name="Schmutz J."/>
            <person name="Jabbour D."/>
            <person name="Luo H."/>
            <person name="Baker S.E."/>
            <person name="Pisabarro A.G."/>
            <person name="Walton J.D."/>
            <person name="Blanchette R.A."/>
            <person name="Henrissat B."/>
            <person name="Martin F."/>
            <person name="Cullen D."/>
            <person name="Hibbett D.S."/>
            <person name="Grigoriev I.V."/>
        </authorList>
    </citation>
    <scope>NUCLEOTIDE SEQUENCE [LARGE SCALE GENOMIC DNA]</scope>
    <source>
        <strain evidence="3">FD-172 SS1</strain>
    </source>
</reference>
<protein>
    <submittedName>
        <fullName evidence="2">Uncharacterized protein</fullName>
    </submittedName>
</protein>
<gene>
    <name evidence="2" type="ORF">BOTBODRAFT_338358</name>
</gene>
<dbReference type="InParanoid" id="A0A067MSW5"/>
<organism evidence="2 3">
    <name type="scientific">Botryobasidium botryosum (strain FD-172 SS1)</name>
    <dbReference type="NCBI Taxonomy" id="930990"/>
    <lineage>
        <taxon>Eukaryota</taxon>
        <taxon>Fungi</taxon>
        <taxon>Dikarya</taxon>
        <taxon>Basidiomycota</taxon>
        <taxon>Agaricomycotina</taxon>
        <taxon>Agaricomycetes</taxon>
        <taxon>Cantharellales</taxon>
        <taxon>Botryobasidiaceae</taxon>
        <taxon>Botryobasidium</taxon>
    </lineage>
</organism>
<accession>A0A067MSW5</accession>
<feature type="region of interest" description="Disordered" evidence="1">
    <location>
        <begin position="1"/>
        <end position="29"/>
    </location>
</feature>
<keyword evidence="3" id="KW-1185">Reference proteome</keyword>
<dbReference type="Proteomes" id="UP000027195">
    <property type="component" value="Unassembled WGS sequence"/>
</dbReference>
<proteinExistence type="predicted"/>
<dbReference type="AlphaFoldDB" id="A0A067MSW5"/>
<dbReference type="HOGENOM" id="CLU_1049683_0_0_1"/>